<dbReference type="VEuPathDB" id="GiardiaDB:QR46_4110"/>
<keyword evidence="1" id="KW-1133">Transmembrane helix</keyword>
<feature type="transmembrane region" description="Helical" evidence="1">
    <location>
        <begin position="28"/>
        <end position="49"/>
    </location>
</feature>
<dbReference type="AlphaFoldDB" id="V6TAS2"/>
<gene>
    <name evidence="2" type="ORF">DHA2_153529</name>
</gene>
<reference evidence="3" key="1">
    <citation type="submission" date="2012-02" db="EMBL/GenBank/DDBJ databases">
        <title>Genome sequencing of Giardia lamblia Genotypes A2 and B isolates (DH and GS) and comparative analysis with the genomes of Genotypes A1 and E (WB and Pig).</title>
        <authorList>
            <person name="Adam R."/>
            <person name="Dahlstrom E."/>
            <person name="Martens C."/>
            <person name="Bruno D."/>
            <person name="Barbian K."/>
            <person name="Porcella S.F."/>
            <person name="Nash T."/>
        </authorList>
    </citation>
    <scope>NUCLEOTIDE SEQUENCE</scope>
    <source>
        <strain evidence="3">DH</strain>
    </source>
</reference>
<feature type="transmembrane region" description="Helical" evidence="1">
    <location>
        <begin position="117"/>
        <end position="137"/>
    </location>
</feature>
<accession>V6TAS2</accession>
<sequence length="327" mass="36302">VQRLCCPENRDLIMPAHRHSRSSLRTSAAAIASATLIAGGLAGLGYGVYRMVRNYQFHVSPYKVLQHAIASDVEKQQILVLEDSIARTHYTVQTLSTDEEKEEAVVQILSNASVRALAIPVVVSVNTFLAVSVLCSIETIARLKRRKLIAPVHTSILMELNKLAVSMDAFGVVEQEVRESLTAYTKANLRVATSPAAFMQFLQSFLTIELIATILSQLLTSIQTTIDELNPSSILYLPLLILKDILVENAADPLAKANSFSAYIVEMVTTFFDNVSREFTDLIASKAGFQLAYYTRPLLSLNFTRYFPSIDESFVNSIYLMTKTRLN</sequence>
<dbReference type="VEuPathDB" id="GiardiaDB:GL50581_3186"/>
<organism evidence="2 3">
    <name type="scientific">Giardia intestinalis</name>
    <name type="common">Giardia lamblia</name>
    <dbReference type="NCBI Taxonomy" id="5741"/>
    <lineage>
        <taxon>Eukaryota</taxon>
        <taxon>Metamonada</taxon>
        <taxon>Diplomonadida</taxon>
        <taxon>Hexamitidae</taxon>
        <taxon>Giardiinae</taxon>
        <taxon>Giardia</taxon>
    </lineage>
</organism>
<dbReference type="Proteomes" id="UP000018320">
    <property type="component" value="Unassembled WGS sequence"/>
</dbReference>
<feature type="non-terminal residue" evidence="2">
    <location>
        <position position="1"/>
    </location>
</feature>
<reference evidence="2 3" key="2">
    <citation type="journal article" date="2013" name="Genome Biol. Evol.">
        <title>Genome sequencing of Giardia lamblia genotypes A2 and B isolates (DH and GS) and comparative analysis with the genomes of genotypes A1 and E (WB and Pig).</title>
        <authorList>
            <person name="Adam R.D."/>
            <person name="Dahlstrom E.W."/>
            <person name="Martens C.A."/>
            <person name="Bruno D.P."/>
            <person name="Barbian K.D."/>
            <person name="Ricklefs S.M."/>
            <person name="Hernandez M.M."/>
            <person name="Narla N.P."/>
            <person name="Patel R.B."/>
            <person name="Porcella S.F."/>
            <person name="Nash T.E."/>
        </authorList>
    </citation>
    <scope>NUCLEOTIDE SEQUENCE [LARGE SCALE GENOMIC DNA]</scope>
    <source>
        <strain evidence="2 3">DH</strain>
    </source>
</reference>
<comment type="caution">
    <text evidence="2">The sequence shown here is derived from an EMBL/GenBank/DDBJ whole genome shotgun (WGS) entry which is preliminary data.</text>
</comment>
<evidence type="ECO:0000313" key="2">
    <source>
        <dbReference type="EMBL" id="ESU35532.1"/>
    </source>
</evidence>
<evidence type="ECO:0000256" key="1">
    <source>
        <dbReference type="SAM" id="Phobius"/>
    </source>
</evidence>
<keyword evidence="1" id="KW-0812">Transmembrane</keyword>
<evidence type="ECO:0000313" key="3">
    <source>
        <dbReference type="Proteomes" id="UP000018320"/>
    </source>
</evidence>
<dbReference type="VEuPathDB" id="GiardiaDB:GL50803_0014939"/>
<name>V6TAS2_GIAIN</name>
<keyword evidence="1" id="KW-0472">Membrane</keyword>
<dbReference type="EMBL" id="AHGT01000078">
    <property type="protein sequence ID" value="ESU35532.1"/>
    <property type="molecule type" value="Genomic_DNA"/>
</dbReference>
<dbReference type="VEuPathDB" id="GiardiaDB:DHA2_153529"/>
<proteinExistence type="predicted"/>
<protein>
    <submittedName>
        <fullName evidence="2">Uncharacterized protein</fullName>
    </submittedName>
</protein>